<sequence length="67" mass="7029">MSDDGFVDRVKGTAKEAAGKVTGDKDLEAEGKVDKTEGAIKDKVEDAKASIKAVGDKIKDVFSGDKD</sequence>
<organism evidence="3 4">
    <name type="scientific">Scrofimicrobium canadense</name>
    <dbReference type="NCBI Taxonomy" id="2652290"/>
    <lineage>
        <taxon>Bacteria</taxon>
        <taxon>Bacillati</taxon>
        <taxon>Actinomycetota</taxon>
        <taxon>Actinomycetes</taxon>
        <taxon>Actinomycetales</taxon>
        <taxon>Actinomycetaceae</taxon>
        <taxon>Scrofimicrobium</taxon>
    </lineage>
</organism>
<evidence type="ECO:0000259" key="2">
    <source>
        <dbReference type="Pfam" id="PF05532"/>
    </source>
</evidence>
<dbReference type="InterPro" id="IPR008462">
    <property type="entry name" value="CsbD"/>
</dbReference>
<dbReference type="AlphaFoldDB" id="A0A6N7VNF6"/>
<dbReference type="Proteomes" id="UP000470875">
    <property type="component" value="Unassembled WGS sequence"/>
</dbReference>
<evidence type="ECO:0000313" key="3">
    <source>
        <dbReference type="EMBL" id="MSS83239.1"/>
    </source>
</evidence>
<reference evidence="3 4" key="1">
    <citation type="submission" date="2019-08" db="EMBL/GenBank/DDBJ databases">
        <title>In-depth cultivation of the pig gut microbiome towards novel bacterial diversity and tailored functional studies.</title>
        <authorList>
            <person name="Wylensek D."/>
            <person name="Hitch T.C.A."/>
            <person name="Clavel T."/>
        </authorList>
    </citation>
    <scope>NUCLEOTIDE SEQUENCE [LARGE SCALE GENOMIC DNA]</scope>
    <source>
        <strain evidence="3 4">WB03_NA08</strain>
    </source>
</reference>
<dbReference type="SUPFAM" id="SSF69047">
    <property type="entry name" value="Hypothetical protein YjbJ"/>
    <property type="match status" value="1"/>
</dbReference>
<evidence type="ECO:0000256" key="1">
    <source>
        <dbReference type="ARBA" id="ARBA00009129"/>
    </source>
</evidence>
<name>A0A6N7VNF6_9ACTO</name>
<dbReference type="InterPro" id="IPR036629">
    <property type="entry name" value="YjbJ_sf"/>
</dbReference>
<proteinExistence type="inferred from homology"/>
<feature type="domain" description="CsbD-like" evidence="2">
    <location>
        <begin position="5"/>
        <end position="52"/>
    </location>
</feature>
<accession>A0A6N7VNF6</accession>
<comment type="caution">
    <text evidence="3">The sequence shown here is derived from an EMBL/GenBank/DDBJ whole genome shotgun (WGS) entry which is preliminary data.</text>
</comment>
<dbReference type="EMBL" id="VULO01000001">
    <property type="protein sequence ID" value="MSS83239.1"/>
    <property type="molecule type" value="Genomic_DNA"/>
</dbReference>
<evidence type="ECO:0000313" key="4">
    <source>
        <dbReference type="Proteomes" id="UP000470875"/>
    </source>
</evidence>
<dbReference type="Gene3D" id="1.10.1470.10">
    <property type="entry name" value="YjbJ"/>
    <property type="match status" value="1"/>
</dbReference>
<dbReference type="Pfam" id="PF05532">
    <property type="entry name" value="CsbD"/>
    <property type="match status" value="1"/>
</dbReference>
<gene>
    <name evidence="3" type="ORF">FYJ24_00345</name>
</gene>
<protein>
    <submittedName>
        <fullName evidence="3">CsbD family protein</fullName>
    </submittedName>
</protein>
<dbReference type="RefSeq" id="WP_154542534.1">
    <property type="nucleotide sequence ID" value="NZ_VULO01000001.1"/>
</dbReference>
<comment type="similarity">
    <text evidence="1">Belongs to the UPF0337 (CsbD) family.</text>
</comment>
<keyword evidence="4" id="KW-1185">Reference proteome</keyword>